<keyword evidence="6" id="KW-0472">Membrane</keyword>
<organism evidence="8 9">
    <name type="scientific">Xanthoceras sorbifolium</name>
    <dbReference type="NCBI Taxonomy" id="99658"/>
    <lineage>
        <taxon>Eukaryota</taxon>
        <taxon>Viridiplantae</taxon>
        <taxon>Streptophyta</taxon>
        <taxon>Embryophyta</taxon>
        <taxon>Tracheophyta</taxon>
        <taxon>Spermatophyta</taxon>
        <taxon>Magnoliopsida</taxon>
        <taxon>eudicotyledons</taxon>
        <taxon>Gunneridae</taxon>
        <taxon>Pentapetalae</taxon>
        <taxon>rosids</taxon>
        <taxon>malvids</taxon>
        <taxon>Sapindales</taxon>
        <taxon>Sapindaceae</taxon>
        <taxon>Xanthoceroideae</taxon>
        <taxon>Xanthoceras</taxon>
    </lineage>
</organism>
<evidence type="ECO:0000256" key="3">
    <source>
        <dbReference type="ARBA" id="ARBA00023098"/>
    </source>
</evidence>
<comment type="domain">
    <text evidence="5">The nitrogen atoms of the two glycine residues in the GGXR motif define the oxyanion hole, and stabilize the oxyanion that forms during the nucleophilic attack by the catalytic serine during substrate cleavage.</text>
</comment>
<protein>
    <recommendedName>
        <fullName evidence="5">Patatin</fullName>
        <ecNumber evidence="5">3.1.1.-</ecNumber>
    </recommendedName>
</protein>
<keyword evidence="3 5" id="KW-0443">Lipid metabolism</keyword>
<comment type="similarity">
    <text evidence="1 5">Belongs to the patatin family.</text>
</comment>
<feature type="short sequence motif" description="GXGXXG" evidence="4">
    <location>
        <begin position="19"/>
        <end position="24"/>
    </location>
</feature>
<keyword evidence="5" id="KW-0378">Hydrolase</keyword>
<keyword evidence="6" id="KW-0812">Transmembrane</keyword>
<dbReference type="InterPro" id="IPR002641">
    <property type="entry name" value="PNPLA_dom"/>
</dbReference>
<sequence>MPIKNLAKGKNITVLSIDGGGVRGIIPVTLLAFLESKFQEMDGPSARIADYFDVVAGTSTGGLITTMLTAPDPKKHTRPIYAAKDINDFYFEHCPQIFPQNRSIVLVVFFFFWFMTRNIQKGD</sequence>
<evidence type="ECO:0000256" key="5">
    <source>
        <dbReference type="RuleBase" id="RU361262"/>
    </source>
</evidence>
<evidence type="ECO:0000256" key="4">
    <source>
        <dbReference type="PROSITE-ProRule" id="PRU01161"/>
    </source>
</evidence>
<dbReference type="PROSITE" id="PS51635">
    <property type="entry name" value="PNPLA"/>
    <property type="match status" value="1"/>
</dbReference>
<dbReference type="PANTHER" id="PTHR32176:SF99">
    <property type="entry name" value="PATATIN"/>
    <property type="match status" value="1"/>
</dbReference>
<evidence type="ECO:0000256" key="6">
    <source>
        <dbReference type="SAM" id="Phobius"/>
    </source>
</evidence>
<dbReference type="SUPFAM" id="SSF52151">
    <property type="entry name" value="FabD/lysophospholipase-like"/>
    <property type="match status" value="1"/>
</dbReference>
<dbReference type="Pfam" id="PF01734">
    <property type="entry name" value="Patatin"/>
    <property type="match status" value="1"/>
</dbReference>
<dbReference type="Gene3D" id="3.40.1090.10">
    <property type="entry name" value="Cytosolic phospholipase A2 catalytic domain"/>
    <property type="match status" value="1"/>
</dbReference>
<keyword evidence="6" id="KW-1133">Transmembrane helix</keyword>
<keyword evidence="9" id="KW-1185">Reference proteome</keyword>
<accession>A0ABQ8GZN0</accession>
<name>A0ABQ8GZN0_9ROSI</name>
<proteinExistence type="inferred from homology"/>
<evidence type="ECO:0000256" key="1">
    <source>
        <dbReference type="ARBA" id="ARBA00010240"/>
    </source>
</evidence>
<comment type="caution">
    <text evidence="4">Lacks conserved residue(s) required for the propagation of feature annotation.</text>
</comment>
<comment type="caution">
    <text evidence="8">The sequence shown here is derived from an EMBL/GenBank/DDBJ whole genome shotgun (WGS) entry which is preliminary data.</text>
</comment>
<evidence type="ECO:0000313" key="9">
    <source>
        <dbReference type="Proteomes" id="UP000827721"/>
    </source>
</evidence>
<reference evidence="8 9" key="1">
    <citation type="submission" date="2021-02" db="EMBL/GenBank/DDBJ databases">
        <title>Plant Genome Project.</title>
        <authorList>
            <person name="Zhang R.-G."/>
        </authorList>
    </citation>
    <scope>NUCLEOTIDE SEQUENCE [LARGE SCALE GENOMIC DNA]</scope>
    <source>
        <tissue evidence="8">Leaves</tissue>
    </source>
</reference>
<feature type="domain" description="PNPLA" evidence="7">
    <location>
        <begin position="15"/>
        <end position="123"/>
    </location>
</feature>
<feature type="short sequence motif" description="GXSXG" evidence="4">
    <location>
        <begin position="57"/>
        <end position="61"/>
    </location>
</feature>
<dbReference type="EC" id="3.1.1.-" evidence="5"/>
<keyword evidence="2 5" id="KW-0442">Lipid degradation</keyword>
<dbReference type="EMBL" id="JAFEMO010000132">
    <property type="protein sequence ID" value="KAH7525548.1"/>
    <property type="molecule type" value="Genomic_DNA"/>
</dbReference>
<dbReference type="PANTHER" id="PTHR32176">
    <property type="entry name" value="XYLOSE ISOMERASE"/>
    <property type="match status" value="1"/>
</dbReference>
<feature type="transmembrane region" description="Helical" evidence="6">
    <location>
        <begin position="12"/>
        <end position="34"/>
    </location>
</feature>
<comment type="function">
    <text evidence="5">Lipolytic acyl hydrolase (LAH).</text>
</comment>
<dbReference type="InterPro" id="IPR016035">
    <property type="entry name" value="Acyl_Trfase/lysoPLipase"/>
</dbReference>
<gene>
    <name evidence="8" type="ORF">JRO89_XSUnG0073600</name>
</gene>
<evidence type="ECO:0000313" key="8">
    <source>
        <dbReference type="EMBL" id="KAH7525548.1"/>
    </source>
</evidence>
<dbReference type="Proteomes" id="UP000827721">
    <property type="component" value="Unassembled WGS sequence"/>
</dbReference>
<feature type="transmembrane region" description="Helical" evidence="6">
    <location>
        <begin position="97"/>
        <end position="115"/>
    </location>
</feature>
<evidence type="ECO:0000256" key="2">
    <source>
        <dbReference type="ARBA" id="ARBA00022963"/>
    </source>
</evidence>
<evidence type="ECO:0000259" key="7">
    <source>
        <dbReference type="PROSITE" id="PS51635"/>
    </source>
</evidence>